<dbReference type="AlphaFoldDB" id="A0A4Y1YSA1"/>
<keyword evidence="1" id="KW-0472">Membrane</keyword>
<accession>A0A4Y1YSA1</accession>
<organism evidence="2 3">
    <name type="scientific">Nitrosomonas stercoris</name>
    <dbReference type="NCBI Taxonomy" id="1444684"/>
    <lineage>
        <taxon>Bacteria</taxon>
        <taxon>Pseudomonadati</taxon>
        <taxon>Pseudomonadota</taxon>
        <taxon>Betaproteobacteria</taxon>
        <taxon>Nitrosomonadales</taxon>
        <taxon>Nitrosomonadaceae</taxon>
        <taxon>Nitrosomonas</taxon>
    </lineage>
</organism>
<dbReference type="Proteomes" id="UP000316473">
    <property type="component" value="Plasmid plasmid 1"/>
</dbReference>
<keyword evidence="2" id="KW-0614">Plasmid</keyword>
<dbReference type="EMBL" id="AP019756">
    <property type="protein sequence ID" value="BBL36007.1"/>
    <property type="molecule type" value="Genomic_DNA"/>
</dbReference>
<sequence>MSALEQIIAVVSPLATLLAVWVAYLALLRRSQPQLLVYYALNPDTQTLIDLVIENIGEATATDVTFSKPIPVMWFGIENPGNDGSFIDPSGFPAISPGQRYVYSGGQYAGLASKIGSGLPVNVNYKYRSPFGFICKGCESFVLSIAHMTYMPTRTSAQGAIVDALNGSKKTTLHEIRDELRALNKSLKVLAQQRAEETGRDSV</sequence>
<keyword evidence="3" id="KW-1185">Reference proteome</keyword>
<evidence type="ECO:0000313" key="3">
    <source>
        <dbReference type="Proteomes" id="UP000316473"/>
    </source>
</evidence>
<geneLocation type="plasmid" evidence="3">
    <name>1 dna</name>
</geneLocation>
<keyword evidence="1" id="KW-0812">Transmembrane</keyword>
<evidence type="ECO:0000256" key="1">
    <source>
        <dbReference type="SAM" id="Phobius"/>
    </source>
</evidence>
<gene>
    <name evidence="2" type="ORF">Nstercoris_02286</name>
</gene>
<keyword evidence="1" id="KW-1133">Transmembrane helix</keyword>
<protein>
    <submittedName>
        <fullName evidence="2">Uncharacterized protein</fullName>
    </submittedName>
</protein>
<name>A0A4Y1YSA1_9PROT</name>
<dbReference type="KEGG" id="nst:Nstercoris_02286"/>
<feature type="transmembrane region" description="Helical" evidence="1">
    <location>
        <begin position="6"/>
        <end position="27"/>
    </location>
</feature>
<reference evidence="2 3" key="1">
    <citation type="submission" date="2019-06" db="EMBL/GenBank/DDBJ databases">
        <title>Nitrosomonas stercoris KYUHI-S whole genome shotgun sequence.</title>
        <authorList>
            <person name="Nakagawa T."/>
            <person name="Tsuchiya Y."/>
            <person name="Takahashi R."/>
        </authorList>
    </citation>
    <scope>NUCLEOTIDE SEQUENCE [LARGE SCALE GENOMIC DNA]</scope>
    <source>
        <strain evidence="2 3">KYUHI-S</strain>
        <plasmid evidence="3">1 dna</plasmid>
    </source>
</reference>
<proteinExistence type="predicted"/>
<evidence type="ECO:0000313" key="2">
    <source>
        <dbReference type="EMBL" id="BBL36007.1"/>
    </source>
</evidence>